<sequence length="114" mass="12714">LEELDEEALVRILVEPKNALTKQYSKLFDMEEVEVDFRQDALRAVAKKAMERKTGARGLRSILEAVLLDSMYEIPSDESISKVVIDASVINGDSEPLLIYENSETPKAAVSSDK</sequence>
<dbReference type="GO" id="GO:0051301">
    <property type="term" value="P:cell division"/>
    <property type="evidence" value="ECO:0007669"/>
    <property type="project" value="TreeGrafter"/>
</dbReference>
<dbReference type="InterPro" id="IPR019489">
    <property type="entry name" value="Clp_ATPase_C"/>
</dbReference>
<dbReference type="PANTHER" id="PTHR48102">
    <property type="entry name" value="ATP-DEPENDENT CLP PROTEASE ATP-BINDING SUBUNIT CLPX-LIKE, MITOCHONDRIAL-RELATED"/>
    <property type="match status" value="1"/>
</dbReference>
<dbReference type="FunFam" id="1.10.8.60:FF:000002">
    <property type="entry name" value="ATP-dependent Clp protease ATP-binding subunit ClpX"/>
    <property type="match status" value="1"/>
</dbReference>
<dbReference type="STRING" id="283909.R7TGW3"/>
<evidence type="ECO:0000256" key="1">
    <source>
        <dbReference type="ARBA" id="ARBA00022741"/>
    </source>
</evidence>
<dbReference type="GO" id="GO:0016887">
    <property type="term" value="F:ATP hydrolysis activity"/>
    <property type="evidence" value="ECO:0007669"/>
    <property type="project" value="TreeGrafter"/>
</dbReference>
<evidence type="ECO:0000313" key="4">
    <source>
        <dbReference type="EMBL" id="ELT92949.1"/>
    </source>
</evidence>
<dbReference type="InterPro" id="IPR027417">
    <property type="entry name" value="P-loop_NTPase"/>
</dbReference>
<organism evidence="4">
    <name type="scientific">Capitella teleta</name>
    <name type="common">Polychaete worm</name>
    <dbReference type="NCBI Taxonomy" id="283909"/>
    <lineage>
        <taxon>Eukaryota</taxon>
        <taxon>Metazoa</taxon>
        <taxon>Spiralia</taxon>
        <taxon>Lophotrochozoa</taxon>
        <taxon>Annelida</taxon>
        <taxon>Polychaeta</taxon>
        <taxon>Sedentaria</taxon>
        <taxon>Scolecida</taxon>
        <taxon>Capitellidae</taxon>
        <taxon>Capitella</taxon>
    </lineage>
</organism>
<dbReference type="Proteomes" id="UP000014760">
    <property type="component" value="Unassembled WGS sequence"/>
</dbReference>
<gene>
    <name evidence="4" type="ORF">CAPTEDRAFT_89269</name>
</gene>
<evidence type="ECO:0000313" key="6">
    <source>
        <dbReference type="Proteomes" id="UP000014760"/>
    </source>
</evidence>
<dbReference type="GO" id="GO:0051603">
    <property type="term" value="P:proteolysis involved in protein catabolic process"/>
    <property type="evidence" value="ECO:0007669"/>
    <property type="project" value="TreeGrafter"/>
</dbReference>
<dbReference type="Gene3D" id="1.10.8.60">
    <property type="match status" value="1"/>
</dbReference>
<dbReference type="HOGENOM" id="CLU_014218_5_1_1"/>
<dbReference type="GO" id="GO:0005524">
    <property type="term" value="F:ATP binding"/>
    <property type="evidence" value="ECO:0007669"/>
    <property type="project" value="UniProtKB-KW"/>
</dbReference>
<evidence type="ECO:0000259" key="3">
    <source>
        <dbReference type="SMART" id="SM01086"/>
    </source>
</evidence>
<dbReference type="EMBL" id="KB309932">
    <property type="protein sequence ID" value="ELT92949.1"/>
    <property type="molecule type" value="Genomic_DNA"/>
</dbReference>
<keyword evidence="6" id="KW-1185">Reference proteome</keyword>
<dbReference type="OrthoDB" id="1721884at2759"/>
<proteinExistence type="predicted"/>
<evidence type="ECO:0000313" key="5">
    <source>
        <dbReference type="EnsemblMetazoa" id="CapteP89269"/>
    </source>
</evidence>
<dbReference type="Pfam" id="PF10431">
    <property type="entry name" value="ClpB_D2-small"/>
    <property type="match status" value="1"/>
</dbReference>
<dbReference type="EnsemblMetazoa" id="CapteT89269">
    <property type="protein sequence ID" value="CapteP89269"/>
    <property type="gene ID" value="CapteG89269"/>
</dbReference>
<dbReference type="SMART" id="SM01086">
    <property type="entry name" value="ClpB_D2-small"/>
    <property type="match status" value="1"/>
</dbReference>
<dbReference type="SUPFAM" id="SSF52540">
    <property type="entry name" value="P-loop containing nucleoside triphosphate hydrolases"/>
    <property type="match status" value="1"/>
</dbReference>
<keyword evidence="2" id="KW-0067">ATP-binding</keyword>
<dbReference type="EMBL" id="AMQN01030130">
    <property type="status" value="NOT_ANNOTATED_CDS"/>
    <property type="molecule type" value="Genomic_DNA"/>
</dbReference>
<name>R7TGW3_CAPTE</name>
<dbReference type="PANTHER" id="PTHR48102:SF7">
    <property type="entry name" value="ATP-DEPENDENT CLP PROTEASE ATP-BINDING SUBUNIT CLPX-LIKE, MITOCHONDRIAL"/>
    <property type="match status" value="1"/>
</dbReference>
<accession>R7TGW3</accession>
<reference evidence="4 6" key="2">
    <citation type="journal article" date="2013" name="Nature">
        <title>Insights into bilaterian evolution from three spiralian genomes.</title>
        <authorList>
            <person name="Simakov O."/>
            <person name="Marletaz F."/>
            <person name="Cho S.J."/>
            <person name="Edsinger-Gonzales E."/>
            <person name="Havlak P."/>
            <person name="Hellsten U."/>
            <person name="Kuo D.H."/>
            <person name="Larsson T."/>
            <person name="Lv J."/>
            <person name="Arendt D."/>
            <person name="Savage R."/>
            <person name="Osoegawa K."/>
            <person name="de Jong P."/>
            <person name="Grimwood J."/>
            <person name="Chapman J.A."/>
            <person name="Shapiro H."/>
            <person name="Aerts A."/>
            <person name="Otillar R.P."/>
            <person name="Terry A.Y."/>
            <person name="Boore J.L."/>
            <person name="Grigoriev I.V."/>
            <person name="Lindberg D.R."/>
            <person name="Seaver E.C."/>
            <person name="Weisblat D.A."/>
            <person name="Putnam N.H."/>
            <person name="Rokhsar D.S."/>
        </authorList>
    </citation>
    <scope>NUCLEOTIDE SEQUENCE</scope>
    <source>
        <strain evidence="4 6">I ESC-2004</strain>
    </source>
</reference>
<evidence type="ECO:0000256" key="2">
    <source>
        <dbReference type="ARBA" id="ARBA00022840"/>
    </source>
</evidence>
<keyword evidence="1" id="KW-0547">Nucleotide-binding</keyword>
<feature type="non-terminal residue" evidence="4">
    <location>
        <position position="1"/>
    </location>
</feature>
<dbReference type="AlphaFoldDB" id="R7TGW3"/>
<feature type="domain" description="Clp ATPase C-terminal" evidence="3">
    <location>
        <begin position="4"/>
        <end position="99"/>
    </location>
</feature>
<dbReference type="OMA" id="LLNPRYE"/>
<reference evidence="6" key="1">
    <citation type="submission" date="2012-12" db="EMBL/GenBank/DDBJ databases">
        <authorList>
            <person name="Hellsten U."/>
            <person name="Grimwood J."/>
            <person name="Chapman J.A."/>
            <person name="Shapiro H."/>
            <person name="Aerts A."/>
            <person name="Otillar R.P."/>
            <person name="Terry A.Y."/>
            <person name="Boore J.L."/>
            <person name="Simakov O."/>
            <person name="Marletaz F."/>
            <person name="Cho S.-J."/>
            <person name="Edsinger-Gonzales E."/>
            <person name="Havlak P."/>
            <person name="Kuo D.-H."/>
            <person name="Larsson T."/>
            <person name="Lv J."/>
            <person name="Arendt D."/>
            <person name="Savage R."/>
            <person name="Osoegawa K."/>
            <person name="de Jong P."/>
            <person name="Lindberg D.R."/>
            <person name="Seaver E.C."/>
            <person name="Weisblat D.A."/>
            <person name="Putnam N.H."/>
            <person name="Grigoriev I.V."/>
            <person name="Rokhsar D.S."/>
        </authorList>
    </citation>
    <scope>NUCLEOTIDE SEQUENCE</scope>
    <source>
        <strain evidence="6">I ESC-2004</strain>
    </source>
</reference>
<reference evidence="5" key="3">
    <citation type="submission" date="2015-06" db="UniProtKB">
        <authorList>
            <consortium name="EnsemblMetazoa"/>
        </authorList>
    </citation>
    <scope>IDENTIFICATION</scope>
</reference>
<protein>
    <recommendedName>
        <fullName evidence="3">Clp ATPase C-terminal domain-containing protein</fullName>
    </recommendedName>
</protein>
<dbReference type="InterPro" id="IPR050052">
    <property type="entry name" value="ATP-dep_Clp_protease_ClpX"/>
</dbReference>
<dbReference type="GO" id="GO:0009376">
    <property type="term" value="C:HslUV protease complex"/>
    <property type="evidence" value="ECO:0007669"/>
    <property type="project" value="TreeGrafter"/>
</dbReference>